<dbReference type="InterPro" id="IPR029060">
    <property type="entry name" value="PIN-like_dom_sf"/>
</dbReference>
<evidence type="ECO:0000313" key="10">
    <source>
        <dbReference type="EMBL" id="ACB83264.1"/>
    </source>
</evidence>
<name>B1Z8W4_METPB</name>
<evidence type="ECO:0000256" key="7">
    <source>
        <dbReference type="ARBA" id="ARBA00038093"/>
    </source>
</evidence>
<dbReference type="Gene3D" id="3.40.50.1010">
    <property type="entry name" value="5'-nuclease"/>
    <property type="match status" value="1"/>
</dbReference>
<evidence type="ECO:0000256" key="8">
    <source>
        <dbReference type="HAMAP-Rule" id="MF_00265"/>
    </source>
</evidence>
<keyword evidence="5 8" id="KW-0378">Hydrolase</keyword>
<comment type="cofactor">
    <cofactor evidence="1 8">
        <name>Mg(2+)</name>
        <dbReference type="ChEBI" id="CHEBI:18420"/>
    </cofactor>
</comment>
<accession>B1Z8W4</accession>
<dbReference type="InterPro" id="IPR002716">
    <property type="entry name" value="PIN_dom"/>
</dbReference>
<keyword evidence="2 8" id="KW-1277">Toxin-antitoxin system</keyword>
<dbReference type="InterPro" id="IPR022907">
    <property type="entry name" value="VapC_family"/>
</dbReference>
<evidence type="ECO:0000313" key="11">
    <source>
        <dbReference type="Proteomes" id="UP000007136"/>
    </source>
</evidence>
<dbReference type="PANTHER" id="PTHR33653:SF1">
    <property type="entry name" value="RIBONUCLEASE VAPC2"/>
    <property type="match status" value="1"/>
</dbReference>
<keyword evidence="3 8" id="KW-0540">Nuclease</keyword>
<evidence type="ECO:0000256" key="5">
    <source>
        <dbReference type="ARBA" id="ARBA00022801"/>
    </source>
</evidence>
<evidence type="ECO:0000256" key="3">
    <source>
        <dbReference type="ARBA" id="ARBA00022722"/>
    </source>
</evidence>
<sequence>MTSYLLDTNIISNVIKPDPSPRLLAWMAEQQDSELFIASVTLGEIRRGILQLPDGRKRARLETWFSGEEGPLAFFAGRILPFDADAAMVWARLMADGRLRGRPRDAIDMMLAAIAQAHGLIVVTDNERDFDGLSFFNPVRDGSRLLL</sequence>
<gene>
    <name evidence="8" type="primary">vapC</name>
    <name evidence="10" type="ordered locus">Mpop_5170</name>
</gene>
<dbReference type="Pfam" id="PF01850">
    <property type="entry name" value="PIN"/>
    <property type="match status" value="1"/>
</dbReference>
<dbReference type="Proteomes" id="UP000007136">
    <property type="component" value="Chromosome"/>
</dbReference>
<dbReference type="eggNOG" id="COG1487">
    <property type="taxonomic scope" value="Bacteria"/>
</dbReference>
<dbReference type="InterPro" id="IPR050556">
    <property type="entry name" value="Type_II_TA_system_RNase"/>
</dbReference>
<evidence type="ECO:0000256" key="1">
    <source>
        <dbReference type="ARBA" id="ARBA00001946"/>
    </source>
</evidence>
<comment type="function">
    <text evidence="8">Toxic component of a toxin-antitoxin (TA) system. An RNase.</text>
</comment>
<evidence type="ECO:0000256" key="4">
    <source>
        <dbReference type="ARBA" id="ARBA00022723"/>
    </source>
</evidence>
<keyword evidence="4 8" id="KW-0479">Metal-binding</keyword>
<dbReference type="EC" id="3.1.-.-" evidence="8"/>
<dbReference type="KEGG" id="mpo:Mpop_5170"/>
<dbReference type="HOGENOM" id="CLU_118482_8_2_5"/>
<dbReference type="PANTHER" id="PTHR33653">
    <property type="entry name" value="RIBONUCLEASE VAPC2"/>
    <property type="match status" value="1"/>
</dbReference>
<dbReference type="GO" id="GO:0000287">
    <property type="term" value="F:magnesium ion binding"/>
    <property type="evidence" value="ECO:0007669"/>
    <property type="project" value="UniProtKB-UniRule"/>
</dbReference>
<dbReference type="STRING" id="441620.Mpop_5170"/>
<dbReference type="GO" id="GO:0004540">
    <property type="term" value="F:RNA nuclease activity"/>
    <property type="evidence" value="ECO:0007669"/>
    <property type="project" value="InterPro"/>
</dbReference>
<comment type="similarity">
    <text evidence="7 8">Belongs to the PINc/VapC protein family.</text>
</comment>
<dbReference type="SUPFAM" id="SSF88723">
    <property type="entry name" value="PIN domain-like"/>
    <property type="match status" value="1"/>
</dbReference>
<dbReference type="GO" id="GO:0016787">
    <property type="term" value="F:hydrolase activity"/>
    <property type="evidence" value="ECO:0007669"/>
    <property type="project" value="UniProtKB-KW"/>
</dbReference>
<dbReference type="GO" id="GO:0090729">
    <property type="term" value="F:toxin activity"/>
    <property type="evidence" value="ECO:0007669"/>
    <property type="project" value="UniProtKB-KW"/>
</dbReference>
<reference evidence="10" key="1">
    <citation type="submission" date="2008-04" db="EMBL/GenBank/DDBJ databases">
        <title>Complete sequence of chromosome of Methylobacterium populi BJ001.</title>
        <authorList>
            <consortium name="US DOE Joint Genome Institute"/>
            <person name="Copeland A."/>
            <person name="Lucas S."/>
            <person name="Lapidus A."/>
            <person name="Glavina del Rio T."/>
            <person name="Dalin E."/>
            <person name="Tice H."/>
            <person name="Bruce D."/>
            <person name="Goodwin L."/>
            <person name="Pitluck S."/>
            <person name="Chertkov O."/>
            <person name="Brettin T."/>
            <person name="Detter J.C."/>
            <person name="Han C."/>
            <person name="Kuske C.R."/>
            <person name="Schmutz J."/>
            <person name="Larimer F."/>
            <person name="Land M."/>
            <person name="Hauser L."/>
            <person name="Kyrpides N."/>
            <person name="Mikhailova N."/>
            <person name="Marx C."/>
            <person name="Richardson P."/>
        </authorList>
    </citation>
    <scope>NUCLEOTIDE SEQUENCE [LARGE SCALE GENOMIC DNA]</scope>
    <source>
        <strain evidence="10">BJ001</strain>
    </source>
</reference>
<keyword evidence="6 8" id="KW-0460">Magnesium</keyword>
<dbReference type="OrthoDB" id="5458135at2"/>
<keyword evidence="8" id="KW-0800">Toxin</keyword>
<evidence type="ECO:0000256" key="6">
    <source>
        <dbReference type="ARBA" id="ARBA00022842"/>
    </source>
</evidence>
<feature type="binding site" evidence="8">
    <location>
        <position position="7"/>
    </location>
    <ligand>
        <name>Mg(2+)</name>
        <dbReference type="ChEBI" id="CHEBI:18420"/>
    </ligand>
</feature>
<dbReference type="CDD" id="cd18746">
    <property type="entry name" value="PIN_VapC4-5_FitB-like"/>
    <property type="match status" value="1"/>
</dbReference>
<dbReference type="AlphaFoldDB" id="B1Z8W4"/>
<dbReference type="HAMAP" id="MF_00265">
    <property type="entry name" value="VapC_Nob1"/>
    <property type="match status" value="1"/>
</dbReference>
<dbReference type="RefSeq" id="WP_012456860.1">
    <property type="nucleotide sequence ID" value="NC_010725.1"/>
</dbReference>
<organism evidence="10 11">
    <name type="scientific">Methylorubrum populi (strain ATCC BAA-705 / NCIMB 13946 / BJ001)</name>
    <name type="common">Methylobacterium populi</name>
    <dbReference type="NCBI Taxonomy" id="441620"/>
    <lineage>
        <taxon>Bacteria</taxon>
        <taxon>Pseudomonadati</taxon>
        <taxon>Pseudomonadota</taxon>
        <taxon>Alphaproteobacteria</taxon>
        <taxon>Hyphomicrobiales</taxon>
        <taxon>Methylobacteriaceae</taxon>
        <taxon>Methylorubrum</taxon>
    </lineage>
</organism>
<feature type="domain" description="PIN" evidence="9">
    <location>
        <begin position="4"/>
        <end position="131"/>
    </location>
</feature>
<proteinExistence type="inferred from homology"/>
<evidence type="ECO:0000259" key="9">
    <source>
        <dbReference type="Pfam" id="PF01850"/>
    </source>
</evidence>
<feature type="binding site" evidence="8">
    <location>
        <position position="108"/>
    </location>
    <ligand>
        <name>Mg(2+)</name>
        <dbReference type="ChEBI" id="CHEBI:18420"/>
    </ligand>
</feature>
<dbReference type="EMBL" id="CP001029">
    <property type="protein sequence ID" value="ACB83264.1"/>
    <property type="molecule type" value="Genomic_DNA"/>
</dbReference>
<evidence type="ECO:0000256" key="2">
    <source>
        <dbReference type="ARBA" id="ARBA00022649"/>
    </source>
</evidence>
<protein>
    <recommendedName>
        <fullName evidence="8">Ribonuclease VapC</fullName>
        <shortName evidence="8">RNase VapC</shortName>
        <ecNumber evidence="8">3.1.-.-</ecNumber>
    </recommendedName>
    <alternativeName>
        <fullName evidence="8">Toxin VapC</fullName>
    </alternativeName>
</protein>